<proteinExistence type="predicted"/>
<accession>A0ABR3VGL0</accession>
<reference evidence="1 2" key="1">
    <citation type="journal article" date="2024" name="Commun. Biol.">
        <title>Comparative genomic analysis of thermophilic fungi reveals convergent evolutionary adaptations and gene losses.</title>
        <authorList>
            <person name="Steindorff A.S."/>
            <person name="Aguilar-Pontes M.V."/>
            <person name="Robinson A.J."/>
            <person name="Andreopoulos B."/>
            <person name="LaButti K."/>
            <person name="Kuo A."/>
            <person name="Mondo S."/>
            <person name="Riley R."/>
            <person name="Otillar R."/>
            <person name="Haridas S."/>
            <person name="Lipzen A."/>
            <person name="Grimwood J."/>
            <person name="Schmutz J."/>
            <person name="Clum A."/>
            <person name="Reid I.D."/>
            <person name="Moisan M.C."/>
            <person name="Butler G."/>
            <person name="Nguyen T.T.M."/>
            <person name="Dewar K."/>
            <person name="Conant G."/>
            <person name="Drula E."/>
            <person name="Henrissat B."/>
            <person name="Hansel C."/>
            <person name="Singer S."/>
            <person name="Hutchinson M.I."/>
            <person name="de Vries R.P."/>
            <person name="Natvig D.O."/>
            <person name="Powell A.J."/>
            <person name="Tsang A."/>
            <person name="Grigoriev I.V."/>
        </authorList>
    </citation>
    <scope>NUCLEOTIDE SEQUENCE [LARGE SCALE GENOMIC DNA]</scope>
    <source>
        <strain evidence="1 2">CBS 620.91</strain>
    </source>
</reference>
<dbReference type="EMBL" id="JAZGSY010000091">
    <property type="protein sequence ID" value="KAL1840990.1"/>
    <property type="molecule type" value="Genomic_DNA"/>
</dbReference>
<comment type="caution">
    <text evidence="1">The sequence shown here is derived from an EMBL/GenBank/DDBJ whole genome shotgun (WGS) entry which is preliminary data.</text>
</comment>
<protein>
    <submittedName>
        <fullName evidence="1">Uncharacterized protein</fullName>
    </submittedName>
</protein>
<gene>
    <name evidence="1" type="ORF">VTJ49DRAFT_7544</name>
</gene>
<name>A0ABR3VGL0_HUMIN</name>
<evidence type="ECO:0000313" key="2">
    <source>
        <dbReference type="Proteomes" id="UP001583172"/>
    </source>
</evidence>
<dbReference type="Proteomes" id="UP001583172">
    <property type="component" value="Unassembled WGS sequence"/>
</dbReference>
<keyword evidence="2" id="KW-1185">Reference proteome</keyword>
<evidence type="ECO:0000313" key="1">
    <source>
        <dbReference type="EMBL" id="KAL1840990.1"/>
    </source>
</evidence>
<sequence length="171" mass="19718">MYKPQNIRRDGVLGSMPYLEQFPPYDYWCVFQNHPISPAPMAELRIKPSSLPYRFSAESRKDLLRAEVSVIADKMPGTYSDNVVPDAVENLEATPGKHTVTNDGCLWIEFVWNDLRITKLGYFRFKVDFYYFVNQEDGTREKIKLCTVQSAEEFRVVAPPPARHVHFAPDA</sequence>
<organism evidence="1 2">
    <name type="scientific">Humicola insolens</name>
    <name type="common">Soft-rot fungus</name>
    <dbReference type="NCBI Taxonomy" id="85995"/>
    <lineage>
        <taxon>Eukaryota</taxon>
        <taxon>Fungi</taxon>
        <taxon>Dikarya</taxon>
        <taxon>Ascomycota</taxon>
        <taxon>Pezizomycotina</taxon>
        <taxon>Sordariomycetes</taxon>
        <taxon>Sordariomycetidae</taxon>
        <taxon>Sordariales</taxon>
        <taxon>Chaetomiaceae</taxon>
        <taxon>Mycothermus</taxon>
    </lineage>
</organism>